<organism evidence="10 11">
    <name type="scientific">Umbelopsis vinacea</name>
    <dbReference type="NCBI Taxonomy" id="44442"/>
    <lineage>
        <taxon>Eukaryota</taxon>
        <taxon>Fungi</taxon>
        <taxon>Fungi incertae sedis</taxon>
        <taxon>Mucoromycota</taxon>
        <taxon>Mucoromycotina</taxon>
        <taxon>Umbelopsidomycetes</taxon>
        <taxon>Umbelopsidales</taxon>
        <taxon>Umbelopsidaceae</taxon>
        <taxon>Umbelopsis</taxon>
    </lineage>
</organism>
<feature type="region of interest" description="Disordered" evidence="8">
    <location>
        <begin position="625"/>
        <end position="645"/>
    </location>
</feature>
<dbReference type="InterPro" id="IPR007219">
    <property type="entry name" value="XnlR_reg_dom"/>
</dbReference>
<accession>A0A8H7PP71</accession>
<feature type="compositionally biased region" description="Low complexity" evidence="8">
    <location>
        <begin position="634"/>
        <end position="645"/>
    </location>
</feature>
<dbReference type="GO" id="GO:0008270">
    <property type="term" value="F:zinc ion binding"/>
    <property type="evidence" value="ECO:0007669"/>
    <property type="project" value="InterPro"/>
</dbReference>
<dbReference type="GO" id="GO:0000981">
    <property type="term" value="F:DNA-binding transcription factor activity, RNA polymerase II-specific"/>
    <property type="evidence" value="ECO:0007669"/>
    <property type="project" value="InterPro"/>
</dbReference>
<evidence type="ECO:0000256" key="2">
    <source>
        <dbReference type="ARBA" id="ARBA00022723"/>
    </source>
</evidence>
<keyword evidence="3" id="KW-0862">Zinc</keyword>
<evidence type="ECO:0000256" key="4">
    <source>
        <dbReference type="ARBA" id="ARBA00023015"/>
    </source>
</evidence>
<dbReference type="SUPFAM" id="SSF57701">
    <property type="entry name" value="Zn2/Cys6 DNA-binding domain"/>
    <property type="match status" value="1"/>
</dbReference>
<keyword evidence="4" id="KW-0805">Transcription regulation</keyword>
<proteinExistence type="predicted"/>
<evidence type="ECO:0000256" key="5">
    <source>
        <dbReference type="ARBA" id="ARBA00023125"/>
    </source>
</evidence>
<protein>
    <recommendedName>
        <fullName evidence="9">Zn(2)-C6 fungal-type domain-containing protein</fullName>
    </recommendedName>
</protein>
<keyword evidence="7" id="KW-0539">Nucleus</keyword>
<feature type="domain" description="Zn(2)-C6 fungal-type" evidence="9">
    <location>
        <begin position="22"/>
        <end position="52"/>
    </location>
</feature>
<reference evidence="10" key="1">
    <citation type="submission" date="2020-12" db="EMBL/GenBank/DDBJ databases">
        <title>Metabolic potential, ecology and presence of endohyphal bacteria is reflected in genomic diversity of Mucoromycotina.</title>
        <authorList>
            <person name="Muszewska A."/>
            <person name="Okrasinska A."/>
            <person name="Steczkiewicz K."/>
            <person name="Drgas O."/>
            <person name="Orlowska M."/>
            <person name="Perlinska-Lenart U."/>
            <person name="Aleksandrzak-Piekarczyk T."/>
            <person name="Szatraj K."/>
            <person name="Zielenkiewicz U."/>
            <person name="Pilsyk S."/>
            <person name="Malc E."/>
            <person name="Mieczkowski P."/>
            <person name="Kruszewska J.S."/>
            <person name="Biernat P."/>
            <person name="Pawlowska J."/>
        </authorList>
    </citation>
    <scope>NUCLEOTIDE SEQUENCE</scope>
    <source>
        <strain evidence="10">WA0000051536</strain>
    </source>
</reference>
<dbReference type="Gene3D" id="4.10.240.10">
    <property type="entry name" value="Zn(2)-C6 fungal-type DNA-binding domain"/>
    <property type="match status" value="1"/>
</dbReference>
<evidence type="ECO:0000313" key="10">
    <source>
        <dbReference type="EMBL" id="KAG2177385.1"/>
    </source>
</evidence>
<dbReference type="CDD" id="cd00067">
    <property type="entry name" value="GAL4"/>
    <property type="match status" value="1"/>
</dbReference>
<dbReference type="InterPro" id="IPR051615">
    <property type="entry name" value="Transcr_Regulatory_Elem"/>
</dbReference>
<dbReference type="InterPro" id="IPR036864">
    <property type="entry name" value="Zn2-C6_fun-type_DNA-bd_sf"/>
</dbReference>
<dbReference type="PANTHER" id="PTHR31313">
    <property type="entry name" value="TY1 ENHANCER ACTIVATOR"/>
    <property type="match status" value="1"/>
</dbReference>
<evidence type="ECO:0000256" key="3">
    <source>
        <dbReference type="ARBA" id="ARBA00022833"/>
    </source>
</evidence>
<comment type="caution">
    <text evidence="10">The sequence shown here is derived from an EMBL/GenBank/DDBJ whole genome shotgun (WGS) entry which is preliminary data.</text>
</comment>
<evidence type="ECO:0000259" key="9">
    <source>
        <dbReference type="PROSITE" id="PS50048"/>
    </source>
</evidence>
<evidence type="ECO:0000256" key="7">
    <source>
        <dbReference type="ARBA" id="ARBA00023242"/>
    </source>
</evidence>
<dbReference type="GO" id="GO:0006351">
    <property type="term" value="P:DNA-templated transcription"/>
    <property type="evidence" value="ECO:0007669"/>
    <property type="project" value="InterPro"/>
</dbReference>
<dbReference type="EMBL" id="JAEPRA010000012">
    <property type="protein sequence ID" value="KAG2177385.1"/>
    <property type="molecule type" value="Genomic_DNA"/>
</dbReference>
<comment type="subcellular location">
    <subcellularLocation>
        <location evidence="1">Nucleus</location>
    </subcellularLocation>
</comment>
<gene>
    <name evidence="10" type="ORF">INT44_007896</name>
</gene>
<keyword evidence="2" id="KW-0479">Metal-binding</keyword>
<dbReference type="PROSITE" id="PS50048">
    <property type="entry name" value="ZN2_CY6_FUNGAL_2"/>
    <property type="match status" value="1"/>
</dbReference>
<dbReference type="Pfam" id="PF04082">
    <property type="entry name" value="Fungal_trans"/>
    <property type="match status" value="1"/>
</dbReference>
<keyword evidence="5" id="KW-0238">DNA-binding</keyword>
<dbReference type="GO" id="GO:0005634">
    <property type="term" value="C:nucleus"/>
    <property type="evidence" value="ECO:0007669"/>
    <property type="project" value="UniProtKB-SubCell"/>
</dbReference>
<dbReference type="GO" id="GO:0003677">
    <property type="term" value="F:DNA binding"/>
    <property type="evidence" value="ECO:0007669"/>
    <property type="project" value="UniProtKB-KW"/>
</dbReference>
<dbReference type="SMART" id="SM00906">
    <property type="entry name" value="Fungal_trans"/>
    <property type="match status" value="1"/>
</dbReference>
<evidence type="ECO:0000313" key="11">
    <source>
        <dbReference type="Proteomes" id="UP000612746"/>
    </source>
</evidence>
<dbReference type="CDD" id="cd12148">
    <property type="entry name" value="fungal_TF_MHR"/>
    <property type="match status" value="1"/>
</dbReference>
<dbReference type="PROSITE" id="PS00463">
    <property type="entry name" value="ZN2_CY6_FUNGAL_1"/>
    <property type="match status" value="1"/>
</dbReference>
<dbReference type="Pfam" id="PF00172">
    <property type="entry name" value="Zn_clus"/>
    <property type="match status" value="1"/>
</dbReference>
<dbReference type="AlphaFoldDB" id="A0A8H7PP71"/>
<keyword evidence="11" id="KW-1185">Reference proteome</keyword>
<sequence length="736" mass="83233">MSTKQNTLEDSDRKSAYRIGRACDECRRRKVRCSGVYPSCHRCKTQGIDCHYKNPIKKRGPSKESLENRLHKMEALISTLVTENQPEPPPEAREINASTQDQQFSMHMKEGSAESAIMSGPEDAPEYFPAVPLASHIHRKVTMVEPDPPSPSSVSTLSSVEELTQNLENLAVLDRFGNLRYYGNSSGLYVFKSSEKLRHRSFNFRDSYDPSKYRKCECITNAKGQAQTTPPIMPPPDLANHLIDIYFKYCYSVLPVMHKGNFLEKLKNPEDPPAPILLNAIFAIASRLSSDPRVSEGGDHYGTAGRVFYKRAMEYLDDDLDRVNVETIQALLLLASHQYAVKKGNRSWITNGMAFRIAQSMGMNRNCDHWNIPKIQREERKRAFWCCYIVDRMSSLSYGRQLALDDREIDVTFPSVEDDTSDGSMPVLDYMCQYIKLCQIMSKILEEIYSVTIDHTKVSPVEKISKLHAMLHEWKVELPSSLQYEPQHNLSRQIPHLAVCQMHMHYYNAVIVLHRPYIPISQPRIPYPSLQICISAAYSILNIAESLSNEGRFRYALNFAVLSLLTSGAMFASLSTSEDNRIVMEANASMERLLHLLNDLDDSWGGAVRFSGLFDALSNLRLVNRSDAEPPSQPTQASPSSSQTQPITHYNSMQLFNSPSYQSSSTLQSSYDNILTQSSLLGDASLGNDMTLPGIPLMNTVEWDNSFSSVPDVFQNWQNADVEFMDIVTMEGLLEM</sequence>
<dbReference type="OrthoDB" id="39175at2759"/>
<dbReference type="InterPro" id="IPR001138">
    <property type="entry name" value="Zn2Cys6_DnaBD"/>
</dbReference>
<dbReference type="PANTHER" id="PTHR31313:SF78">
    <property type="entry name" value="TRANSCRIPTION FACTOR DOMAIN-CONTAINING PROTEIN"/>
    <property type="match status" value="1"/>
</dbReference>
<evidence type="ECO:0000256" key="1">
    <source>
        <dbReference type="ARBA" id="ARBA00004123"/>
    </source>
</evidence>
<evidence type="ECO:0000256" key="8">
    <source>
        <dbReference type="SAM" id="MobiDB-lite"/>
    </source>
</evidence>
<dbReference type="Proteomes" id="UP000612746">
    <property type="component" value="Unassembled WGS sequence"/>
</dbReference>
<dbReference type="SMART" id="SM00066">
    <property type="entry name" value="GAL4"/>
    <property type="match status" value="1"/>
</dbReference>
<evidence type="ECO:0000256" key="6">
    <source>
        <dbReference type="ARBA" id="ARBA00023163"/>
    </source>
</evidence>
<name>A0A8H7PP71_9FUNG</name>
<keyword evidence="6" id="KW-0804">Transcription</keyword>